<dbReference type="SUPFAM" id="SSF53098">
    <property type="entry name" value="Ribonuclease H-like"/>
    <property type="match status" value="1"/>
</dbReference>
<dbReference type="GO" id="GO:0003676">
    <property type="term" value="F:nucleic acid binding"/>
    <property type="evidence" value="ECO:0007669"/>
    <property type="project" value="InterPro"/>
</dbReference>
<evidence type="ECO:0000313" key="2">
    <source>
        <dbReference type="EMBL" id="GLQ83292.1"/>
    </source>
</evidence>
<dbReference type="AlphaFoldDB" id="A0AA37SG64"/>
<evidence type="ECO:0000259" key="1">
    <source>
        <dbReference type="PROSITE" id="PS50994"/>
    </source>
</evidence>
<sequence length="149" mass="17597">MIPYRIHTILTDNGIQFPKQRRNRNMALSRPIRFEMICKAHGIEHRLTKPSRPWANGQLERMIRTIREVTIKRFHHDSHEPLRRRLNDFMAAYNFGSRLKTLSDLKPYENVCKIWTSEAEKFIINPALRETTTRLARSIIGDGDTTAFH</sequence>
<dbReference type="InterPro" id="IPR036397">
    <property type="entry name" value="RNaseH_sf"/>
</dbReference>
<dbReference type="InterPro" id="IPR001584">
    <property type="entry name" value="Integrase_cat-core"/>
</dbReference>
<dbReference type="GO" id="GO:0015074">
    <property type="term" value="P:DNA integration"/>
    <property type="evidence" value="ECO:0007669"/>
    <property type="project" value="InterPro"/>
</dbReference>
<dbReference type="InterPro" id="IPR012337">
    <property type="entry name" value="RNaseH-like_sf"/>
</dbReference>
<accession>A0AA37SG64</accession>
<dbReference type="Proteomes" id="UP001156708">
    <property type="component" value="Unassembled WGS sequence"/>
</dbReference>
<proteinExistence type="predicted"/>
<name>A0AA37SG64_9PROT</name>
<reference evidence="3" key="1">
    <citation type="journal article" date="2019" name="Int. J. Syst. Evol. Microbiol.">
        <title>The Global Catalogue of Microorganisms (GCM) 10K type strain sequencing project: providing services to taxonomists for standard genome sequencing and annotation.</title>
        <authorList>
            <consortium name="The Broad Institute Genomics Platform"/>
            <consortium name="The Broad Institute Genome Sequencing Center for Infectious Disease"/>
            <person name="Wu L."/>
            <person name="Ma J."/>
        </authorList>
    </citation>
    <scope>NUCLEOTIDE SEQUENCE [LARGE SCALE GENOMIC DNA]</scope>
    <source>
        <strain evidence="3">NBRC 12467</strain>
    </source>
</reference>
<comment type="caution">
    <text evidence="2">The sequence shown here is derived from an EMBL/GenBank/DDBJ whole genome shotgun (WGS) entry which is preliminary data.</text>
</comment>
<evidence type="ECO:0000313" key="3">
    <source>
        <dbReference type="Proteomes" id="UP001156708"/>
    </source>
</evidence>
<dbReference type="PROSITE" id="PS50994">
    <property type="entry name" value="INTEGRASE"/>
    <property type="match status" value="1"/>
</dbReference>
<dbReference type="Gene3D" id="3.30.420.10">
    <property type="entry name" value="Ribonuclease H-like superfamily/Ribonuclease H"/>
    <property type="match status" value="1"/>
</dbReference>
<gene>
    <name evidence="2" type="ORF">GCM10007872_02000</name>
</gene>
<feature type="domain" description="Integrase catalytic" evidence="1">
    <location>
        <begin position="1"/>
        <end position="115"/>
    </location>
</feature>
<dbReference type="Pfam" id="PF13683">
    <property type="entry name" value="rve_3"/>
    <property type="match status" value="1"/>
</dbReference>
<keyword evidence="3" id="KW-1185">Reference proteome</keyword>
<protein>
    <recommendedName>
        <fullName evidence="1">Integrase catalytic domain-containing protein</fullName>
    </recommendedName>
</protein>
<organism evidence="2 3">
    <name type="scientific">Gluconobacter sphaericus NBRC 12467</name>
    <dbReference type="NCBI Taxonomy" id="1307951"/>
    <lineage>
        <taxon>Bacteria</taxon>
        <taxon>Pseudomonadati</taxon>
        <taxon>Pseudomonadota</taxon>
        <taxon>Alphaproteobacteria</taxon>
        <taxon>Acetobacterales</taxon>
        <taxon>Acetobacteraceae</taxon>
        <taxon>Gluconobacter</taxon>
    </lineage>
</organism>
<dbReference type="EMBL" id="BSNZ01000003">
    <property type="protein sequence ID" value="GLQ83292.1"/>
    <property type="molecule type" value="Genomic_DNA"/>
</dbReference>